<protein>
    <submittedName>
        <fullName evidence="1">Uncharacterized protein</fullName>
    </submittedName>
</protein>
<name>A0AA40B3L8_9PEZI</name>
<dbReference type="EMBL" id="JAUIRO010000002">
    <property type="protein sequence ID" value="KAK0726887.1"/>
    <property type="molecule type" value="Genomic_DNA"/>
</dbReference>
<accession>A0AA40B3L8</accession>
<comment type="caution">
    <text evidence="1">The sequence shown here is derived from an EMBL/GenBank/DDBJ whole genome shotgun (WGS) entry which is preliminary data.</text>
</comment>
<organism evidence="1 2">
    <name type="scientific">Lasiosphaeria miniovina</name>
    <dbReference type="NCBI Taxonomy" id="1954250"/>
    <lineage>
        <taxon>Eukaryota</taxon>
        <taxon>Fungi</taxon>
        <taxon>Dikarya</taxon>
        <taxon>Ascomycota</taxon>
        <taxon>Pezizomycotina</taxon>
        <taxon>Sordariomycetes</taxon>
        <taxon>Sordariomycetidae</taxon>
        <taxon>Sordariales</taxon>
        <taxon>Lasiosphaeriaceae</taxon>
        <taxon>Lasiosphaeria</taxon>
    </lineage>
</organism>
<dbReference type="GeneID" id="85324426"/>
<dbReference type="AlphaFoldDB" id="A0AA40B3L8"/>
<dbReference type="Proteomes" id="UP001172101">
    <property type="component" value="Unassembled WGS sequence"/>
</dbReference>
<proteinExistence type="predicted"/>
<reference evidence="1" key="1">
    <citation type="submission" date="2023-06" db="EMBL/GenBank/DDBJ databases">
        <title>Genome-scale phylogeny and comparative genomics of the fungal order Sordariales.</title>
        <authorList>
            <consortium name="Lawrence Berkeley National Laboratory"/>
            <person name="Hensen N."/>
            <person name="Bonometti L."/>
            <person name="Westerberg I."/>
            <person name="Brannstrom I.O."/>
            <person name="Guillou S."/>
            <person name="Cros-Aarteil S."/>
            <person name="Calhoun S."/>
            <person name="Haridas S."/>
            <person name="Kuo A."/>
            <person name="Mondo S."/>
            <person name="Pangilinan J."/>
            <person name="Riley R."/>
            <person name="LaButti K."/>
            <person name="Andreopoulos B."/>
            <person name="Lipzen A."/>
            <person name="Chen C."/>
            <person name="Yanf M."/>
            <person name="Daum C."/>
            <person name="Ng V."/>
            <person name="Clum A."/>
            <person name="Steindorff A."/>
            <person name="Ohm R."/>
            <person name="Martin F."/>
            <person name="Silar P."/>
            <person name="Natvig D."/>
            <person name="Lalanne C."/>
            <person name="Gautier V."/>
            <person name="Ament-velasquez S.L."/>
            <person name="Kruys A."/>
            <person name="Hutchinson M.I."/>
            <person name="Powell A.J."/>
            <person name="Barry K."/>
            <person name="Miller A.N."/>
            <person name="Grigoriev I.V."/>
            <person name="Debuchy R."/>
            <person name="Gladieux P."/>
            <person name="Thoren M.H."/>
            <person name="Johannesson H."/>
        </authorList>
    </citation>
    <scope>NUCLEOTIDE SEQUENCE</scope>
    <source>
        <strain evidence="1">SMH2392-1A</strain>
    </source>
</reference>
<gene>
    <name evidence="1" type="ORF">B0T26DRAFT_692178</name>
</gene>
<keyword evidence="2" id="KW-1185">Reference proteome</keyword>
<dbReference type="RefSeq" id="XP_060299743.1">
    <property type="nucleotide sequence ID" value="XM_060441156.1"/>
</dbReference>
<evidence type="ECO:0000313" key="2">
    <source>
        <dbReference type="Proteomes" id="UP001172101"/>
    </source>
</evidence>
<sequence>MRARVMLSGVVQRLRDKHGNKNVPQPCWDYVDRYEFFSAHHFLASIEDHMGEHEKAADYRRRSLESPKDRFWYQTAQRLCDYLQSQPQSLDRAEEAETILRQTRELTWLAD</sequence>
<evidence type="ECO:0000313" key="1">
    <source>
        <dbReference type="EMBL" id="KAK0726887.1"/>
    </source>
</evidence>